<dbReference type="AlphaFoldDB" id="A0A7W6BDN5"/>
<accession>A0A7W6BDN5</accession>
<protein>
    <submittedName>
        <fullName evidence="1">Uncharacterized protein</fullName>
    </submittedName>
</protein>
<organism evidence="1 2">
    <name type="scientific">Sphingobium jiangsuense</name>
    <dbReference type="NCBI Taxonomy" id="870476"/>
    <lineage>
        <taxon>Bacteria</taxon>
        <taxon>Pseudomonadati</taxon>
        <taxon>Pseudomonadota</taxon>
        <taxon>Alphaproteobacteria</taxon>
        <taxon>Sphingomonadales</taxon>
        <taxon>Sphingomonadaceae</taxon>
        <taxon>Sphingobium</taxon>
    </lineage>
</organism>
<keyword evidence="2" id="KW-1185">Reference proteome</keyword>
<evidence type="ECO:0000313" key="2">
    <source>
        <dbReference type="Proteomes" id="UP000571950"/>
    </source>
</evidence>
<comment type="caution">
    <text evidence="1">The sequence shown here is derived from an EMBL/GenBank/DDBJ whole genome shotgun (WGS) entry which is preliminary data.</text>
</comment>
<evidence type="ECO:0000313" key="1">
    <source>
        <dbReference type="EMBL" id="MBB3924961.1"/>
    </source>
</evidence>
<proteinExistence type="predicted"/>
<gene>
    <name evidence="1" type="ORF">GGR43_000662</name>
</gene>
<dbReference type="Proteomes" id="UP000571950">
    <property type="component" value="Unassembled WGS sequence"/>
</dbReference>
<reference evidence="1 2" key="1">
    <citation type="submission" date="2020-08" db="EMBL/GenBank/DDBJ databases">
        <title>Genomic Encyclopedia of Type Strains, Phase IV (KMG-IV): sequencing the most valuable type-strain genomes for metagenomic binning, comparative biology and taxonomic classification.</title>
        <authorList>
            <person name="Goeker M."/>
        </authorList>
    </citation>
    <scope>NUCLEOTIDE SEQUENCE [LARGE SCALE GENOMIC DNA]</scope>
    <source>
        <strain evidence="1 2">DSM 26189</strain>
    </source>
</reference>
<name>A0A7W6BDN5_9SPHN</name>
<sequence>MAREQVQALEQAFDDLRLALGGGDPARMISAGEAVRLACETVRTGAGAELDGETRLALENLLPMVEATRVHINLAADDARQRIDLLAQQGIETAAATYAR</sequence>
<dbReference type="EMBL" id="JACIDT010000002">
    <property type="protein sequence ID" value="MBB3924961.1"/>
    <property type="molecule type" value="Genomic_DNA"/>
</dbReference>
<dbReference type="RefSeq" id="WP_188070528.1">
    <property type="nucleotide sequence ID" value="NZ_BSPS01000022.1"/>
</dbReference>